<reference evidence="2" key="1">
    <citation type="submission" date="2016-06" db="EMBL/GenBank/DDBJ databases">
        <authorList>
            <person name="de Vries S.P.W."/>
            <person name="Hadjirin N.F."/>
            <person name="Lay E.M."/>
            <person name="Zadoks R.N."/>
            <person name="Peacock S.J."/>
            <person name="Parkhill J."/>
            <person name="Grant A.J."/>
            <person name="Mcdougall S."/>
            <person name="Holmes M.A."/>
        </authorList>
    </citation>
    <scope>NUCLEOTIDE SEQUENCE [LARGE SCALE GENOMIC DNA]</scope>
    <source>
        <strain evidence="2">NZ1587</strain>
    </source>
</reference>
<dbReference type="STRING" id="1856638.A9Q68_09115"/>
<dbReference type="GO" id="GO:0030246">
    <property type="term" value="F:carbohydrate binding"/>
    <property type="evidence" value="ECO:0007669"/>
    <property type="project" value="InterPro"/>
</dbReference>
<dbReference type="InterPro" id="IPR014718">
    <property type="entry name" value="GH-type_carb-bd"/>
</dbReference>
<dbReference type="Gene3D" id="2.70.98.10">
    <property type="match status" value="1"/>
</dbReference>
<dbReference type="GO" id="GO:0005975">
    <property type="term" value="P:carbohydrate metabolic process"/>
    <property type="evidence" value="ECO:0007669"/>
    <property type="project" value="InterPro"/>
</dbReference>
<gene>
    <name evidence="1" type="ORF">A9Q68_09115</name>
</gene>
<evidence type="ECO:0000313" key="1">
    <source>
        <dbReference type="EMBL" id="OJF71346.1"/>
    </source>
</evidence>
<dbReference type="InterPro" id="IPR011013">
    <property type="entry name" value="Gal_mutarotase_sf_dom"/>
</dbReference>
<dbReference type="Pfam" id="PF01263">
    <property type="entry name" value="Aldose_epim"/>
    <property type="match status" value="1"/>
</dbReference>
<dbReference type="PANTHER" id="PTHR11122">
    <property type="entry name" value="APOSPORY-ASSOCIATED PROTEIN C-RELATED"/>
    <property type="match status" value="1"/>
</dbReference>
<dbReference type="OrthoDB" id="9795355at2"/>
<organism evidence="1 2">
    <name type="scientific">Streptococcus bovimastitidis</name>
    <dbReference type="NCBI Taxonomy" id="1856638"/>
    <lineage>
        <taxon>Bacteria</taxon>
        <taxon>Bacillati</taxon>
        <taxon>Bacillota</taxon>
        <taxon>Bacilli</taxon>
        <taxon>Lactobacillales</taxon>
        <taxon>Streptococcaceae</taxon>
        <taxon>Streptococcus</taxon>
    </lineage>
</organism>
<name>A0A1L8MKU4_9STRE</name>
<dbReference type="CDD" id="cd09024">
    <property type="entry name" value="Aldose_epim_lacX"/>
    <property type="match status" value="1"/>
</dbReference>
<sequence length="293" mass="34342">MDYILKNEKLVVSFTSKGGSITSIKNQNNLEYLWQGDEQYWSGQSPILFPICGSLRNNEAVTLDNDIIKMPRHGIVRKKEFICEKISRNEIIFSIQSTEELLEQYPFEFKLFVHYLLVENQVIIQYIVQNFSHKKMPFFIGAHPGFNCPINPELDFNDYKVRFEKKEDLELYDNELESGLVNRNNLRKCNFSGNEVPLSHNLFKNDTLIFYNSNSHKVRLCSEKDPHSIEVLYDDFRNLLIWSSANNGKFVALEPMNGISTFTDESNIFEEKEQVLWLNSNDTQFFSYKIIIN</sequence>
<dbReference type="EMBL" id="LZDD01000003">
    <property type="protein sequence ID" value="OJF71346.1"/>
    <property type="molecule type" value="Genomic_DNA"/>
</dbReference>
<evidence type="ECO:0000313" key="2">
    <source>
        <dbReference type="Proteomes" id="UP000182015"/>
    </source>
</evidence>
<evidence type="ECO:0008006" key="3">
    <source>
        <dbReference type="Google" id="ProtNLM"/>
    </source>
</evidence>
<dbReference type="InterPro" id="IPR037481">
    <property type="entry name" value="LacX"/>
</dbReference>
<protein>
    <recommendedName>
        <fullName evidence="3">Protein lacX</fullName>
    </recommendedName>
</protein>
<accession>A0A1L8MKU4</accession>
<dbReference type="PANTHER" id="PTHR11122:SF13">
    <property type="entry name" value="GLUCOSE-6-PHOSPHATE 1-EPIMERASE"/>
    <property type="match status" value="1"/>
</dbReference>
<dbReference type="AlphaFoldDB" id="A0A1L8MKU4"/>
<dbReference type="RefSeq" id="WP_071794410.1">
    <property type="nucleotide sequence ID" value="NZ_LZDD01000003.1"/>
</dbReference>
<dbReference type="GO" id="GO:0016853">
    <property type="term" value="F:isomerase activity"/>
    <property type="evidence" value="ECO:0007669"/>
    <property type="project" value="InterPro"/>
</dbReference>
<comment type="caution">
    <text evidence="1">The sequence shown here is derived from an EMBL/GenBank/DDBJ whole genome shotgun (WGS) entry which is preliminary data.</text>
</comment>
<proteinExistence type="predicted"/>
<dbReference type="SUPFAM" id="SSF74650">
    <property type="entry name" value="Galactose mutarotase-like"/>
    <property type="match status" value="1"/>
</dbReference>
<dbReference type="InterPro" id="IPR008183">
    <property type="entry name" value="Aldose_1/G6P_1-epimerase"/>
</dbReference>
<dbReference type="Proteomes" id="UP000182015">
    <property type="component" value="Unassembled WGS sequence"/>
</dbReference>
<keyword evidence="2" id="KW-1185">Reference proteome</keyword>